<keyword evidence="7" id="KW-0963">Cytoplasm</keyword>
<feature type="binding site" evidence="7">
    <location>
        <position position="81"/>
    </location>
    <ligand>
        <name>Zn(2+)</name>
        <dbReference type="ChEBI" id="CHEBI:29105"/>
    </ligand>
</feature>
<keyword evidence="5 7" id="KW-0862">Zinc</keyword>
<keyword evidence="6 7" id="KW-0408">Iron</keyword>
<dbReference type="Pfam" id="PF01979">
    <property type="entry name" value="Amidohydro_1"/>
    <property type="match status" value="1"/>
</dbReference>
<reference evidence="9" key="1">
    <citation type="submission" date="2024-05" db="EMBL/GenBank/DDBJ databases">
        <title>Isolation and characterization of Sporomusa carbonis sp. nov., a carboxydotrophic hydrogenogen in the genus of Sporomusa isolated from a charcoal burning pile.</title>
        <authorList>
            <person name="Boeer T."/>
            <person name="Rosenbaum F."/>
            <person name="Eysell L."/>
            <person name="Mueller V."/>
            <person name="Daniel R."/>
            <person name="Poehlein A."/>
        </authorList>
    </citation>
    <scope>NUCLEOTIDE SEQUENCE [LARGE SCALE GENOMIC DNA]</scope>
    <source>
        <strain evidence="9">DSM 10669</strain>
    </source>
</reference>
<organism evidence="9 10">
    <name type="scientific">Sporomusa silvacetica DSM 10669</name>
    <dbReference type="NCBI Taxonomy" id="1123289"/>
    <lineage>
        <taxon>Bacteria</taxon>
        <taxon>Bacillati</taxon>
        <taxon>Bacillota</taxon>
        <taxon>Negativicutes</taxon>
        <taxon>Selenomonadales</taxon>
        <taxon>Sporomusaceae</taxon>
        <taxon>Sporomusa</taxon>
    </lineage>
</organism>
<proteinExistence type="inferred from homology"/>
<evidence type="ECO:0000256" key="5">
    <source>
        <dbReference type="ARBA" id="ARBA00022833"/>
    </source>
</evidence>
<keyword evidence="2 7" id="KW-0479">Metal-binding</keyword>
<evidence type="ECO:0000256" key="4">
    <source>
        <dbReference type="ARBA" id="ARBA00022808"/>
    </source>
</evidence>
<evidence type="ECO:0000256" key="1">
    <source>
        <dbReference type="ARBA" id="ARBA00012864"/>
    </source>
</evidence>
<feature type="binding site" evidence="7">
    <location>
        <position position="90"/>
    </location>
    <ligand>
        <name>4-imidazolone-5-propanoate</name>
        <dbReference type="ChEBI" id="CHEBI:77893"/>
    </ligand>
</feature>
<feature type="binding site" evidence="7">
    <location>
        <position position="251"/>
    </location>
    <ligand>
        <name>Zn(2+)</name>
        <dbReference type="ChEBI" id="CHEBI:29105"/>
    </ligand>
</feature>
<evidence type="ECO:0000259" key="8">
    <source>
        <dbReference type="Pfam" id="PF01979"/>
    </source>
</evidence>
<dbReference type="GO" id="GO:0050480">
    <property type="term" value="F:imidazolonepropionase activity"/>
    <property type="evidence" value="ECO:0007669"/>
    <property type="project" value="UniProtKB-EC"/>
</dbReference>
<evidence type="ECO:0000256" key="2">
    <source>
        <dbReference type="ARBA" id="ARBA00022723"/>
    </source>
</evidence>
<dbReference type="NCBIfam" id="TIGR01224">
    <property type="entry name" value="hutI"/>
    <property type="match status" value="1"/>
</dbReference>
<feature type="domain" description="Amidohydrolase-related" evidence="8">
    <location>
        <begin position="73"/>
        <end position="413"/>
    </location>
</feature>
<protein>
    <recommendedName>
        <fullName evidence="1 7">Imidazolonepropionase</fullName>
        <ecNumber evidence="1 7">3.5.2.7</ecNumber>
    </recommendedName>
    <alternativeName>
        <fullName evidence="7">Imidazolone-5-propionate hydrolase</fullName>
    </alternativeName>
</protein>
<dbReference type="InterPro" id="IPR005920">
    <property type="entry name" value="HutI"/>
</dbReference>
<feature type="binding site" evidence="7">
    <location>
        <position position="327"/>
    </location>
    <ligand>
        <name>N-formimidoyl-L-glutamate</name>
        <dbReference type="ChEBI" id="CHEBI:58928"/>
    </ligand>
</feature>
<keyword evidence="4 7" id="KW-0369">Histidine metabolism</keyword>
<sequence>MAGKKLFIKHAAEMVTCAGAAPKMGAAMADIGIIPDGALLAENGKISWVGPTAELPVQSEAQWEVIDATGQCVMPGFVDSHTHMVFGGYRAEEFFWRLAGTPYLEILERGGGILNTVQATRSASLAELKAMTLGRLDNMLAMGVTTVEGKSGYGLDKETELRQLAVMDELNREQPVEIVPTFMGAHAVPPEYKGRTDDYVDYIIKEVLPAVVKQGIAEFCDVFCEQGVFSLVQSRRLLEAAQAMGLKAKLHADEIVALGGAELAAELNACSADHLLQASDAGIAALGKAHTVATVLPMTAFCLRESYARARTMINNGAAVALATDYNPGSCFSHSIPLVAALAAIQLKLEPAEIVTALTINGAAAVNRANRVGSLEIGKQADIAILEYPSHLFLVYHAGMNIVDKVIKQGRLVWRKSDQK</sequence>
<evidence type="ECO:0000256" key="7">
    <source>
        <dbReference type="HAMAP-Rule" id="MF_00372"/>
    </source>
</evidence>
<dbReference type="PANTHER" id="PTHR42752:SF1">
    <property type="entry name" value="IMIDAZOLONEPROPIONASE-RELATED"/>
    <property type="match status" value="1"/>
</dbReference>
<comment type="similarity">
    <text evidence="7">Belongs to the metallo-dependent hydrolases superfamily. HutI family.</text>
</comment>
<accession>A0ABZ3IEV1</accession>
<feature type="binding site" evidence="7">
    <location>
        <position position="251"/>
    </location>
    <ligand>
        <name>Fe(3+)</name>
        <dbReference type="ChEBI" id="CHEBI:29034"/>
    </ligand>
</feature>
<dbReference type="EC" id="3.5.2.7" evidence="1 7"/>
<comment type="catalytic activity">
    <reaction evidence="7">
        <text>4-imidazolone-5-propanoate + H2O = N-formimidoyl-L-glutamate</text>
        <dbReference type="Rhea" id="RHEA:23660"/>
        <dbReference type="ChEBI" id="CHEBI:15377"/>
        <dbReference type="ChEBI" id="CHEBI:58928"/>
        <dbReference type="ChEBI" id="CHEBI:77893"/>
        <dbReference type="EC" id="3.5.2.7"/>
    </reaction>
</comment>
<dbReference type="CDD" id="cd01296">
    <property type="entry name" value="Imidazolone-5PH"/>
    <property type="match status" value="1"/>
</dbReference>
<comment type="function">
    <text evidence="7">Catalyzes the hydrolytic cleavage of the carbon-nitrogen bond in imidazolone-5-propanoate to yield N-formimidoyl-L-glutamate. It is the third step in the universal histidine degradation pathway.</text>
</comment>
<feature type="binding site" evidence="7">
    <location>
        <position position="186"/>
    </location>
    <ligand>
        <name>4-imidazolone-5-propanoate</name>
        <dbReference type="ChEBI" id="CHEBI:77893"/>
    </ligand>
</feature>
<dbReference type="InterPro" id="IPR032466">
    <property type="entry name" value="Metal_Hydrolase"/>
</dbReference>
<dbReference type="SUPFAM" id="SSF51556">
    <property type="entry name" value="Metallo-dependent hydrolases"/>
    <property type="match status" value="1"/>
</dbReference>
<evidence type="ECO:0000256" key="3">
    <source>
        <dbReference type="ARBA" id="ARBA00022801"/>
    </source>
</evidence>
<name>A0ABZ3IEV1_9FIRM</name>
<feature type="binding site" evidence="7">
    <location>
        <position position="254"/>
    </location>
    <ligand>
        <name>4-imidazolone-5-propanoate</name>
        <dbReference type="ChEBI" id="CHEBI:77893"/>
    </ligand>
</feature>
<feature type="binding site" evidence="7">
    <location>
        <position position="83"/>
    </location>
    <ligand>
        <name>Zn(2+)</name>
        <dbReference type="ChEBI" id="CHEBI:29105"/>
    </ligand>
</feature>
<evidence type="ECO:0000313" key="9">
    <source>
        <dbReference type="EMBL" id="XFO64151.1"/>
    </source>
</evidence>
<dbReference type="Proteomes" id="UP000216752">
    <property type="component" value="Chromosome"/>
</dbReference>
<dbReference type="Gene3D" id="2.30.40.10">
    <property type="entry name" value="Urease, subunit C, domain 1"/>
    <property type="match status" value="1"/>
</dbReference>
<keyword evidence="10" id="KW-1185">Reference proteome</keyword>
<gene>
    <name evidence="9" type="primary">hutI_1</name>
    <name evidence="7" type="synonym">hutI</name>
    <name evidence="9" type="ORF">SPSIL_002410</name>
</gene>
<feature type="binding site" evidence="7">
    <location>
        <position position="325"/>
    </location>
    <ligand>
        <name>Fe(3+)</name>
        <dbReference type="ChEBI" id="CHEBI:29034"/>
    </ligand>
</feature>
<evidence type="ECO:0000313" key="10">
    <source>
        <dbReference type="Proteomes" id="UP000216752"/>
    </source>
</evidence>
<dbReference type="InterPro" id="IPR011059">
    <property type="entry name" value="Metal-dep_hydrolase_composite"/>
</dbReference>
<feature type="binding site" evidence="7">
    <location>
        <position position="81"/>
    </location>
    <ligand>
        <name>Fe(3+)</name>
        <dbReference type="ChEBI" id="CHEBI:29034"/>
    </ligand>
</feature>
<dbReference type="PANTHER" id="PTHR42752">
    <property type="entry name" value="IMIDAZOLONEPROPIONASE"/>
    <property type="match status" value="1"/>
</dbReference>
<evidence type="ECO:0000256" key="6">
    <source>
        <dbReference type="ARBA" id="ARBA00023004"/>
    </source>
</evidence>
<feature type="binding site" evidence="7">
    <location>
        <position position="329"/>
    </location>
    <ligand>
        <name>N-formimidoyl-L-glutamate</name>
        <dbReference type="ChEBI" id="CHEBI:58928"/>
    </ligand>
</feature>
<dbReference type="InterPro" id="IPR006680">
    <property type="entry name" value="Amidohydro-rel"/>
</dbReference>
<keyword evidence="3 7" id="KW-0378">Hydrolase</keyword>
<feature type="binding site" evidence="7">
    <location>
        <position position="325"/>
    </location>
    <ligand>
        <name>Zn(2+)</name>
        <dbReference type="ChEBI" id="CHEBI:29105"/>
    </ligand>
</feature>
<feature type="binding site" evidence="7">
    <location>
        <position position="330"/>
    </location>
    <ligand>
        <name>4-imidazolone-5-propanoate</name>
        <dbReference type="ChEBI" id="CHEBI:77893"/>
    </ligand>
</feature>
<comment type="cofactor">
    <cofactor evidence="7">
        <name>Zn(2+)</name>
        <dbReference type="ChEBI" id="CHEBI:29105"/>
    </cofactor>
    <cofactor evidence="7">
        <name>Fe(3+)</name>
        <dbReference type="ChEBI" id="CHEBI:29034"/>
    </cofactor>
    <text evidence="7">Binds 1 zinc or iron ion per subunit.</text>
</comment>
<dbReference type="EMBL" id="CP155573">
    <property type="protein sequence ID" value="XFO64151.1"/>
    <property type="molecule type" value="Genomic_DNA"/>
</dbReference>
<dbReference type="SUPFAM" id="SSF51338">
    <property type="entry name" value="Composite domain of metallo-dependent hydrolases"/>
    <property type="match status" value="1"/>
</dbReference>
<feature type="binding site" evidence="7">
    <location>
        <position position="153"/>
    </location>
    <ligand>
        <name>4-imidazolone-5-propanoate</name>
        <dbReference type="ChEBI" id="CHEBI:77893"/>
    </ligand>
</feature>
<feature type="binding site" evidence="7">
    <location>
        <position position="83"/>
    </location>
    <ligand>
        <name>Fe(3+)</name>
        <dbReference type="ChEBI" id="CHEBI:29034"/>
    </ligand>
</feature>
<comment type="pathway">
    <text evidence="7">Amino-acid degradation; L-histidine degradation into L-glutamate; N-formimidoyl-L-glutamate from L-histidine: step 3/3.</text>
</comment>
<dbReference type="HAMAP" id="MF_00372">
    <property type="entry name" value="HutI"/>
    <property type="match status" value="1"/>
</dbReference>
<comment type="subcellular location">
    <subcellularLocation>
        <location evidence="7">Cytoplasm</location>
    </subcellularLocation>
</comment>
<feature type="binding site" evidence="7">
    <location>
        <position position="153"/>
    </location>
    <ligand>
        <name>N-formimidoyl-L-glutamate</name>
        <dbReference type="ChEBI" id="CHEBI:58928"/>
    </ligand>
</feature>
<dbReference type="Gene3D" id="3.20.20.140">
    <property type="entry name" value="Metal-dependent hydrolases"/>
    <property type="match status" value="1"/>
</dbReference>